<feature type="compositionally biased region" description="Low complexity" evidence="3">
    <location>
        <begin position="935"/>
        <end position="945"/>
    </location>
</feature>
<dbReference type="Gene3D" id="1.25.40.10">
    <property type="entry name" value="Tetratricopeptide repeat domain"/>
    <property type="match status" value="1"/>
</dbReference>
<gene>
    <name evidence="5" type="ORF">K7B10_17765</name>
</gene>
<dbReference type="EMBL" id="JAINUL010000001">
    <property type="protein sequence ID" value="MCC0096596.1"/>
    <property type="molecule type" value="Genomic_DNA"/>
</dbReference>
<dbReference type="InterPro" id="IPR027417">
    <property type="entry name" value="P-loop_NTPase"/>
</dbReference>
<dbReference type="Pfam" id="PF13191">
    <property type="entry name" value="AAA_16"/>
    <property type="match status" value="1"/>
</dbReference>
<comment type="caution">
    <text evidence="5">The sequence shown here is derived from an EMBL/GenBank/DDBJ whole genome shotgun (WGS) entry which is preliminary data.</text>
</comment>
<dbReference type="InterPro" id="IPR011990">
    <property type="entry name" value="TPR-like_helical_dom_sf"/>
</dbReference>
<dbReference type="InterPro" id="IPR041664">
    <property type="entry name" value="AAA_16"/>
</dbReference>
<keyword evidence="1" id="KW-0547">Nucleotide-binding</keyword>
<dbReference type="Gene3D" id="1.10.10.10">
    <property type="entry name" value="Winged helix-like DNA-binding domain superfamily/Winged helix DNA-binding domain"/>
    <property type="match status" value="1"/>
</dbReference>
<dbReference type="PANTHER" id="PTHR16305:SF35">
    <property type="entry name" value="TRANSCRIPTIONAL ACTIVATOR DOMAIN"/>
    <property type="match status" value="1"/>
</dbReference>
<name>A0ABS8E607_9ACTN</name>
<dbReference type="SMART" id="SM00382">
    <property type="entry name" value="AAA"/>
    <property type="match status" value="1"/>
</dbReference>
<sequence length="1009" mass="104419">MTGARVTLVGREAVIGALDTALAECAEGGARIVLAEGATGCGKSALADAAAERARRAGASVLTAVASPEERHVALGVVRQLAHGEEGFALPLPAVPAADGAGAPPARVEAMQAFCARLRERSAERPVVLVVDDIQHADGASLQYLQYLARHARTAAVLTVLTGTAHAEDLDPVFTTELMRQPHFTRLRLDRLTPTEVATALTALRPAEGVRPSGPLVPTDALARTGAPGPDARLAPTDGPPPAGGLVPNGELTPPVELAPNDELTPSSGLAPNAGLTPHGTPAPNGEPGPNGELGPNGKLGPNGEPGPNGELGPHTGLAAADGLTRGGGPLSVGELHRISGGNPLLLRALVEETGAGAGQDPAPAVGGPYAQAVATCLHRTGPTALAAARTAAVLGERATPERVVRLLGGPAAATRRALAALEAAGLVEAAAGPDGAGRPDGLRFRHPVALAAVLEDTAPATRADLHRRAARLLREDGAPAATVAEHLLAAAAEHAAPAPTPAAGDPADVEVLREAAEELLVQGDARLATRLLELALRAGADAHTSHGIRLRLAQVASRFDPAAAERRLTALLEAHRSGTPHTEHTRLLVSLLYAQGRIGEAAGLDASGAITGGGCGAAFDTELDTPGAVSERLLRGTRLADATVTPLAQAVRSLTASDQPDRAVSWSRKLLEEAERAGAPGWVSLFGTLHAEALLRLGDLTGAHAHATAALQALPDRTGSAFHCAPTAVLIRACSAMGRFTEASRLADRQLPPRLPASLHGPAYLRARGLHRLAVNQPHAALADFLETGRILADWRIDRPAHLPWRTDAAEALLHLGEARQAEQLVLDQLAHPDARRPWVRGVSLRLRALTGEPRRRTALLGQAVEELHRSGDRVEAARAMADLGRALQSEGSSKGNTMVRNAWNLAKDSEAVALCREILPDAPLTPPVRDRAQAGGRTAAGGARLSGSEQRVATLAAQGLTNREISAKLFLTVSTVEQHLTRVYRKLRISSRGDLPMDLTPVGRTAV</sequence>
<evidence type="ECO:0000256" key="2">
    <source>
        <dbReference type="ARBA" id="ARBA00022840"/>
    </source>
</evidence>
<protein>
    <submittedName>
        <fullName evidence="5">DUF2791 family P-loop domain-containing protein</fullName>
    </submittedName>
</protein>
<dbReference type="PANTHER" id="PTHR16305">
    <property type="entry name" value="TESTICULAR SOLUBLE ADENYLYL CYCLASE"/>
    <property type="match status" value="1"/>
</dbReference>
<evidence type="ECO:0000256" key="3">
    <source>
        <dbReference type="SAM" id="MobiDB-lite"/>
    </source>
</evidence>
<dbReference type="InterPro" id="IPR003593">
    <property type="entry name" value="AAA+_ATPase"/>
</dbReference>
<dbReference type="SUPFAM" id="SSF52540">
    <property type="entry name" value="P-loop containing nucleoside triphosphate hydrolases"/>
    <property type="match status" value="1"/>
</dbReference>
<evidence type="ECO:0000256" key="1">
    <source>
        <dbReference type="ARBA" id="ARBA00022741"/>
    </source>
</evidence>
<dbReference type="InterPro" id="IPR036388">
    <property type="entry name" value="WH-like_DNA-bd_sf"/>
</dbReference>
<accession>A0ABS8E607</accession>
<dbReference type="PRINTS" id="PR00038">
    <property type="entry name" value="HTHLUXR"/>
</dbReference>
<feature type="region of interest" description="Disordered" evidence="3">
    <location>
        <begin position="206"/>
        <end position="326"/>
    </location>
</feature>
<dbReference type="Gene3D" id="3.40.50.300">
    <property type="entry name" value="P-loop containing nucleotide triphosphate hydrolases"/>
    <property type="match status" value="1"/>
</dbReference>
<keyword evidence="2" id="KW-0067">ATP-binding</keyword>
<evidence type="ECO:0000259" key="4">
    <source>
        <dbReference type="PROSITE" id="PS50043"/>
    </source>
</evidence>
<keyword evidence="6" id="KW-1185">Reference proteome</keyword>
<dbReference type="SMART" id="SM00421">
    <property type="entry name" value="HTH_LUXR"/>
    <property type="match status" value="1"/>
</dbReference>
<feature type="region of interest" description="Disordered" evidence="3">
    <location>
        <begin position="926"/>
        <end position="948"/>
    </location>
</feature>
<dbReference type="CDD" id="cd06170">
    <property type="entry name" value="LuxR_C_like"/>
    <property type="match status" value="1"/>
</dbReference>
<dbReference type="Proteomes" id="UP001520654">
    <property type="component" value="Unassembled WGS sequence"/>
</dbReference>
<feature type="compositionally biased region" description="Low complexity" evidence="3">
    <location>
        <begin position="284"/>
        <end position="314"/>
    </location>
</feature>
<dbReference type="SUPFAM" id="SSF46894">
    <property type="entry name" value="C-terminal effector domain of the bipartite response regulators"/>
    <property type="match status" value="1"/>
</dbReference>
<dbReference type="PROSITE" id="PS50043">
    <property type="entry name" value="HTH_LUXR_2"/>
    <property type="match status" value="1"/>
</dbReference>
<reference evidence="5 6" key="1">
    <citation type="submission" date="2021-08" db="EMBL/GenBank/DDBJ databases">
        <title>Genomic Architecture of Streptomyces flavotricini NGL1 and Streptomyces erythrochromogenes HMS4 With Differential Plant Beneficial attributes and laccase production capabilities.</title>
        <authorList>
            <person name="Salwan R."/>
            <person name="Kaur R."/>
            <person name="Sharma V."/>
        </authorList>
    </citation>
    <scope>NUCLEOTIDE SEQUENCE [LARGE SCALE GENOMIC DNA]</scope>
    <source>
        <strain evidence="5 6">NGL1</strain>
    </source>
</reference>
<dbReference type="InterPro" id="IPR000792">
    <property type="entry name" value="Tscrpt_reg_LuxR_C"/>
</dbReference>
<evidence type="ECO:0000313" key="6">
    <source>
        <dbReference type="Proteomes" id="UP001520654"/>
    </source>
</evidence>
<feature type="domain" description="HTH luxR-type" evidence="4">
    <location>
        <begin position="940"/>
        <end position="1005"/>
    </location>
</feature>
<evidence type="ECO:0000313" key="5">
    <source>
        <dbReference type="EMBL" id="MCC0096596.1"/>
    </source>
</evidence>
<dbReference type="PROSITE" id="PS00622">
    <property type="entry name" value="HTH_LUXR_1"/>
    <property type="match status" value="1"/>
</dbReference>
<dbReference type="Pfam" id="PF00196">
    <property type="entry name" value="GerE"/>
    <property type="match status" value="1"/>
</dbReference>
<dbReference type="InterPro" id="IPR016032">
    <property type="entry name" value="Sig_transdc_resp-reg_C-effctor"/>
</dbReference>
<proteinExistence type="predicted"/>
<organism evidence="5 6">
    <name type="scientific">Streptomyces flavotricini</name>
    <dbReference type="NCBI Taxonomy" id="66888"/>
    <lineage>
        <taxon>Bacteria</taxon>
        <taxon>Bacillati</taxon>
        <taxon>Actinomycetota</taxon>
        <taxon>Actinomycetes</taxon>
        <taxon>Kitasatosporales</taxon>
        <taxon>Streptomycetaceae</taxon>
        <taxon>Streptomyces</taxon>
    </lineage>
</organism>